<name>A0A8J2SBM2_9STRA</name>
<dbReference type="EMBL" id="CAKKNE010000001">
    <property type="protein sequence ID" value="CAH0364546.1"/>
    <property type="molecule type" value="Genomic_DNA"/>
</dbReference>
<dbReference type="AlphaFoldDB" id="A0A8J2SBM2"/>
<comment type="caution">
    <text evidence="1">The sequence shown here is derived from an EMBL/GenBank/DDBJ whole genome shotgun (WGS) entry which is preliminary data.</text>
</comment>
<evidence type="ECO:0000313" key="2">
    <source>
        <dbReference type="Proteomes" id="UP000789595"/>
    </source>
</evidence>
<accession>A0A8J2SBM2</accession>
<sequence length="183" mass="19650">MASWFTRSRQPQAQLGPPWAVPEAQLFDDDEDPAARLLRRRVRWEVIDESRNAKITGTEAFLSLAVLRLSSDSGIGARIPLTAIHREEYMQPIFGANYLTGLAMQDGATVRWTLEFLSAGAAQFASVFFRAVRAARSGGTTNTAAIQASARVASAAEAETCVWAEAVPVDGAPSADLPTATAL</sequence>
<keyword evidence="2" id="KW-1185">Reference proteome</keyword>
<protein>
    <submittedName>
        <fullName evidence="1">Uncharacterized protein</fullName>
    </submittedName>
</protein>
<evidence type="ECO:0000313" key="1">
    <source>
        <dbReference type="EMBL" id="CAH0364546.1"/>
    </source>
</evidence>
<reference evidence="1" key="1">
    <citation type="submission" date="2021-11" db="EMBL/GenBank/DDBJ databases">
        <authorList>
            <consortium name="Genoscope - CEA"/>
            <person name="William W."/>
        </authorList>
    </citation>
    <scope>NUCLEOTIDE SEQUENCE</scope>
</reference>
<proteinExistence type="predicted"/>
<organism evidence="1 2">
    <name type="scientific">Pelagomonas calceolata</name>
    <dbReference type="NCBI Taxonomy" id="35677"/>
    <lineage>
        <taxon>Eukaryota</taxon>
        <taxon>Sar</taxon>
        <taxon>Stramenopiles</taxon>
        <taxon>Ochrophyta</taxon>
        <taxon>Pelagophyceae</taxon>
        <taxon>Pelagomonadales</taxon>
        <taxon>Pelagomonadaceae</taxon>
        <taxon>Pelagomonas</taxon>
    </lineage>
</organism>
<gene>
    <name evidence="1" type="ORF">PECAL_1P09130</name>
</gene>
<dbReference type="Proteomes" id="UP000789595">
    <property type="component" value="Unassembled WGS sequence"/>
</dbReference>